<dbReference type="GO" id="GO:0005840">
    <property type="term" value="C:ribosome"/>
    <property type="evidence" value="ECO:0007669"/>
    <property type="project" value="UniProtKB-KW"/>
</dbReference>
<dbReference type="InterPro" id="IPR009027">
    <property type="entry name" value="Ribosomal_bL9/RNase_H1_N"/>
</dbReference>
<gene>
    <name evidence="13" type="ORF">CesoFtcFv8_019846</name>
</gene>
<dbReference type="Pfam" id="PF22078">
    <property type="entry name" value="Ribosomal_bL9m_C"/>
    <property type="match status" value="1"/>
</dbReference>
<comment type="similarity">
    <text evidence="2">Belongs to the bacterial ribosomal protein bL9 family.</text>
</comment>
<feature type="domain" description="Large ribosomal subunit protein bL9m C-terminal" evidence="11">
    <location>
        <begin position="133"/>
        <end position="218"/>
    </location>
</feature>
<dbReference type="SUPFAM" id="SSF55658">
    <property type="entry name" value="L9 N-domain-like"/>
    <property type="match status" value="1"/>
</dbReference>
<comment type="subcellular location">
    <subcellularLocation>
        <location evidence="1">Mitochondrion</location>
    </subcellularLocation>
</comment>
<feature type="compositionally biased region" description="Low complexity" evidence="9">
    <location>
        <begin position="481"/>
        <end position="500"/>
    </location>
</feature>
<dbReference type="InterPro" id="IPR000244">
    <property type="entry name" value="Ribosomal_bL9"/>
</dbReference>
<dbReference type="GO" id="GO:0006412">
    <property type="term" value="P:translation"/>
    <property type="evidence" value="ECO:0007669"/>
    <property type="project" value="InterPro"/>
</dbReference>
<dbReference type="AlphaFoldDB" id="A0AAN8GMJ8"/>
<accession>A0AAN8GMJ8</accession>
<dbReference type="Pfam" id="PF25131">
    <property type="entry name" value="bL9m_N"/>
    <property type="match status" value="1"/>
</dbReference>
<dbReference type="Gene3D" id="3.40.5.10">
    <property type="entry name" value="Ribosomal protein L9, N-terminal domain"/>
    <property type="match status" value="1"/>
</dbReference>
<dbReference type="InterPro" id="IPR036935">
    <property type="entry name" value="Ribosomal_bL9_N_sf"/>
</dbReference>
<dbReference type="InterPro" id="IPR056864">
    <property type="entry name" value="MRP-L9_N"/>
</dbReference>
<dbReference type="GO" id="GO:0003735">
    <property type="term" value="F:structural constituent of ribosome"/>
    <property type="evidence" value="ECO:0007669"/>
    <property type="project" value="InterPro"/>
</dbReference>
<feature type="domain" description="Ribosomal protein L9" evidence="10">
    <location>
        <begin position="73"/>
        <end position="118"/>
    </location>
</feature>
<evidence type="ECO:0000259" key="12">
    <source>
        <dbReference type="Pfam" id="PF25131"/>
    </source>
</evidence>
<feature type="domain" description="Large ribosomal subunit protein bL9m N-terminal" evidence="12">
    <location>
        <begin position="32"/>
        <end position="64"/>
    </location>
</feature>
<organism evidence="13 14">
    <name type="scientific">Champsocephalus esox</name>
    <name type="common">pike icefish</name>
    <dbReference type="NCBI Taxonomy" id="159716"/>
    <lineage>
        <taxon>Eukaryota</taxon>
        <taxon>Metazoa</taxon>
        <taxon>Chordata</taxon>
        <taxon>Craniata</taxon>
        <taxon>Vertebrata</taxon>
        <taxon>Euteleostomi</taxon>
        <taxon>Actinopterygii</taxon>
        <taxon>Neopterygii</taxon>
        <taxon>Teleostei</taxon>
        <taxon>Neoteleostei</taxon>
        <taxon>Acanthomorphata</taxon>
        <taxon>Eupercaria</taxon>
        <taxon>Perciformes</taxon>
        <taxon>Notothenioidei</taxon>
        <taxon>Channichthyidae</taxon>
        <taxon>Champsocephalus</taxon>
    </lineage>
</organism>
<sequence>MWSSGRRALQDLMLHQQTAVRSFSLSPAQNTVIVERWWQVPLSKEGRPPRLHPRRHRIYKLVEDTKQAPKQKMELILTATVPKHGVRGDTVFVRKSTGRNKLLPQGLAVYPSPENKHMFEEEIKLLREGKPEERVQTRSGQLTIEILKKSHLNISRMPLEEFQVNKEVVCRQFKKKLGVFVPPHALSLPFESVKEEGDYWCEVTVNGMDIVRVPLSVVPYEDPSAIYQKQLKAQKAQQRQMLLLLRTRRGGCCESSLVSDPAVELVSDPAVELVSDAAVELVSDAAVELVSDAAVELVSDAAVELVSDAAVELVSDAAVELVSDAAVELVSDAAVELVSDAAVELVSDAAVELVSDAAVELVSDAAVELVSDPAVELVSDPAMELVSDPAVELVSDAAVELVSDPAVELVSDPAVELVSDPAVELVSDAAVELVSDPAVKLVSDATVEEAAVKLVPDAETAKDSVGEAAAGVPAAQEEKAASTSTSPDTTAPPSDSTKKD</sequence>
<evidence type="ECO:0000256" key="1">
    <source>
        <dbReference type="ARBA" id="ARBA00004173"/>
    </source>
</evidence>
<evidence type="ECO:0000259" key="10">
    <source>
        <dbReference type="Pfam" id="PF01281"/>
    </source>
</evidence>
<protein>
    <recommendedName>
        <fullName evidence="7">Large ribosomal subunit protein bL9m</fullName>
    </recommendedName>
    <alternativeName>
        <fullName evidence="8">39S ribosomal protein L9, mitochondrial</fullName>
    </alternativeName>
</protein>
<dbReference type="Pfam" id="PF01281">
    <property type="entry name" value="Ribosomal_L9_N"/>
    <property type="match status" value="1"/>
</dbReference>
<keyword evidence="5" id="KW-0496">Mitochondrion</keyword>
<feature type="region of interest" description="Disordered" evidence="9">
    <location>
        <begin position="458"/>
        <end position="500"/>
    </location>
</feature>
<evidence type="ECO:0000256" key="9">
    <source>
        <dbReference type="SAM" id="MobiDB-lite"/>
    </source>
</evidence>
<evidence type="ECO:0000256" key="2">
    <source>
        <dbReference type="ARBA" id="ARBA00010605"/>
    </source>
</evidence>
<evidence type="ECO:0000259" key="11">
    <source>
        <dbReference type="Pfam" id="PF22078"/>
    </source>
</evidence>
<evidence type="ECO:0000256" key="3">
    <source>
        <dbReference type="ARBA" id="ARBA00022946"/>
    </source>
</evidence>
<evidence type="ECO:0000256" key="4">
    <source>
        <dbReference type="ARBA" id="ARBA00022980"/>
    </source>
</evidence>
<dbReference type="PANTHER" id="PTHR21368">
    <property type="entry name" value="50S RIBOSOMAL PROTEIN L9"/>
    <property type="match status" value="1"/>
</dbReference>
<evidence type="ECO:0000256" key="6">
    <source>
        <dbReference type="ARBA" id="ARBA00023274"/>
    </source>
</evidence>
<reference evidence="13 14" key="1">
    <citation type="journal article" date="2023" name="Mol. Biol. Evol.">
        <title>Genomics of Secondarily Temperate Adaptation in the Only Non-Antarctic Icefish.</title>
        <authorList>
            <person name="Rivera-Colon A.G."/>
            <person name="Rayamajhi N."/>
            <person name="Minhas B.F."/>
            <person name="Madrigal G."/>
            <person name="Bilyk K.T."/>
            <person name="Yoon V."/>
            <person name="Hune M."/>
            <person name="Gregory S."/>
            <person name="Cheng C.H.C."/>
            <person name="Catchen J.M."/>
        </authorList>
    </citation>
    <scope>NUCLEOTIDE SEQUENCE [LARGE SCALE GENOMIC DNA]</scope>
    <source>
        <strain evidence="13">JC2023a</strain>
    </source>
</reference>
<dbReference type="GO" id="GO:1990904">
    <property type="term" value="C:ribonucleoprotein complex"/>
    <property type="evidence" value="ECO:0007669"/>
    <property type="project" value="UniProtKB-KW"/>
</dbReference>
<dbReference type="GO" id="GO:0005739">
    <property type="term" value="C:mitochondrion"/>
    <property type="evidence" value="ECO:0007669"/>
    <property type="project" value="UniProtKB-SubCell"/>
</dbReference>
<dbReference type="FunFam" id="3.40.5.10:FF:000005">
    <property type="entry name" value="39S ribosomal protein L9, mitochondrial"/>
    <property type="match status" value="1"/>
</dbReference>
<evidence type="ECO:0000313" key="14">
    <source>
        <dbReference type="Proteomes" id="UP001335648"/>
    </source>
</evidence>
<comment type="caution">
    <text evidence="13">The sequence shown here is derived from an EMBL/GenBank/DDBJ whole genome shotgun (WGS) entry which is preliminary data.</text>
</comment>
<keyword evidence="14" id="KW-1185">Reference proteome</keyword>
<name>A0AAN8GMJ8_9TELE</name>
<evidence type="ECO:0000256" key="7">
    <source>
        <dbReference type="ARBA" id="ARBA00035194"/>
    </source>
</evidence>
<evidence type="ECO:0000256" key="5">
    <source>
        <dbReference type="ARBA" id="ARBA00023128"/>
    </source>
</evidence>
<keyword evidence="4" id="KW-0689">Ribosomal protein</keyword>
<evidence type="ECO:0000256" key="8">
    <source>
        <dbReference type="ARBA" id="ARBA00035381"/>
    </source>
</evidence>
<evidence type="ECO:0000313" key="13">
    <source>
        <dbReference type="EMBL" id="KAK5883523.1"/>
    </source>
</evidence>
<keyword evidence="6" id="KW-0687">Ribonucleoprotein</keyword>
<proteinExistence type="inferred from homology"/>
<dbReference type="InterPro" id="IPR020070">
    <property type="entry name" value="Ribosomal_bL9_N"/>
</dbReference>
<dbReference type="EMBL" id="JAULUE010002061">
    <property type="protein sequence ID" value="KAK5883523.1"/>
    <property type="molecule type" value="Genomic_DNA"/>
</dbReference>
<dbReference type="Proteomes" id="UP001335648">
    <property type="component" value="Unassembled WGS sequence"/>
</dbReference>
<dbReference type="InterPro" id="IPR054302">
    <property type="entry name" value="Ribosomal_bL9m_C"/>
</dbReference>
<keyword evidence="3" id="KW-0809">Transit peptide</keyword>